<proteinExistence type="inferred from homology"/>
<evidence type="ECO:0000313" key="9">
    <source>
        <dbReference type="Proteomes" id="UP000275331"/>
    </source>
</evidence>
<comment type="caution">
    <text evidence="8">The sequence shown here is derived from an EMBL/GenBank/DDBJ whole genome shotgun (WGS) entry which is preliminary data.</text>
</comment>
<sequence length="371" mass="40793">MLMGKTSKILFALILALVTLALCSILRPWFSSLLWAVILAVIFYKTKIWLSRATGGRNGLAALLTLLVICLIVFTPLAIIASSLAREFNTVYQNLQTDNANIARLFYEYLGYLPDWARGLLAEYQLDNLTDIRSKLSEVAMKGSQYAAGSVLLISKNTFGLAVGFGVMLYLLFFFLKDGARLVELAFKAIPLENNMKYRLFARFAAVARATVKGTVVVAVVQGALGGIAFYFAGIEASLLWGALMAFLSLIPAVGTALVWIPAAIYLFATGMIIKGLLLTLWFVVVVGLSDNILRPLLVGKDIRMPDWLILITTLGGLSIYGINGFVIGPMVAALFVTCWNYFYQADQEKRRLNGDDSKVPAQQEVTETKR</sequence>
<evidence type="ECO:0000313" key="7">
    <source>
        <dbReference type="EMBL" id="MDV7021854.1"/>
    </source>
</evidence>
<comment type="similarity">
    <text evidence="2">Belongs to the autoinducer-2 exporter (AI-2E) (TC 2.A.86) family.</text>
</comment>
<dbReference type="GeneID" id="84665856"/>
<name>A0A3R9F4Z2_9ENTR</name>
<evidence type="ECO:0000256" key="2">
    <source>
        <dbReference type="ARBA" id="ARBA00009773"/>
    </source>
</evidence>
<feature type="transmembrane region" description="Helical" evidence="6">
    <location>
        <begin position="276"/>
        <end position="298"/>
    </location>
</feature>
<dbReference type="Proteomes" id="UP000275331">
    <property type="component" value="Unassembled WGS sequence"/>
</dbReference>
<evidence type="ECO:0000256" key="6">
    <source>
        <dbReference type="SAM" id="Phobius"/>
    </source>
</evidence>
<dbReference type="Pfam" id="PF01594">
    <property type="entry name" value="AI-2E_transport"/>
    <property type="match status" value="1"/>
</dbReference>
<evidence type="ECO:0000256" key="1">
    <source>
        <dbReference type="ARBA" id="ARBA00004141"/>
    </source>
</evidence>
<dbReference type="RefSeq" id="WP_125291638.1">
    <property type="nucleotide sequence ID" value="NZ_CP100494.1"/>
</dbReference>
<feature type="transmembrane region" description="Helical" evidence="6">
    <location>
        <begin position="33"/>
        <end position="50"/>
    </location>
</feature>
<reference evidence="7 10" key="2">
    <citation type="submission" date="2023-10" db="EMBL/GenBank/DDBJ databases">
        <authorList>
            <person name="Dale J."/>
        </authorList>
    </citation>
    <scope>NUCLEOTIDE SEQUENCE [LARGE SCALE GENOMIC DNA]</scope>
    <source>
        <strain evidence="7 10">2023EL-00970</strain>
    </source>
</reference>
<dbReference type="EMBL" id="JAWLOF010000002">
    <property type="protein sequence ID" value="MDV7021854.1"/>
    <property type="molecule type" value="Genomic_DNA"/>
</dbReference>
<feature type="transmembrane region" description="Helical" evidence="6">
    <location>
        <begin position="159"/>
        <end position="176"/>
    </location>
</feature>
<dbReference type="PANTHER" id="PTHR21716">
    <property type="entry name" value="TRANSMEMBRANE PROTEIN"/>
    <property type="match status" value="1"/>
</dbReference>
<dbReference type="Proteomes" id="UP001187066">
    <property type="component" value="Unassembled WGS sequence"/>
</dbReference>
<keyword evidence="10" id="KW-1185">Reference proteome</keyword>
<gene>
    <name evidence="8" type="ORF">EGT71_03925</name>
    <name evidence="7" type="ORF">R4P48_04045</name>
</gene>
<feature type="transmembrane region" description="Helical" evidence="6">
    <location>
        <begin position="62"/>
        <end position="85"/>
    </location>
</feature>
<dbReference type="EMBL" id="RHXB01000002">
    <property type="protein sequence ID" value="RSE28543.1"/>
    <property type="molecule type" value="Genomic_DNA"/>
</dbReference>
<evidence type="ECO:0000256" key="3">
    <source>
        <dbReference type="ARBA" id="ARBA00022692"/>
    </source>
</evidence>
<accession>A0A3R9F4Z2</accession>
<keyword evidence="3 6" id="KW-0812">Transmembrane</keyword>
<protein>
    <submittedName>
        <fullName evidence="8">AI-2E family transporter</fullName>
    </submittedName>
</protein>
<dbReference type="OrthoDB" id="106838at2"/>
<reference evidence="8 9" key="1">
    <citation type="submission" date="2018-10" db="EMBL/GenBank/DDBJ databases">
        <title>Transmission dynamics of multidrug resistant bacteria on intensive care unit surfaces.</title>
        <authorList>
            <person name="D'Souza A.W."/>
            <person name="Potter R.F."/>
            <person name="Wallace M."/>
            <person name="Shupe A."/>
            <person name="Patel S."/>
            <person name="Sun S."/>
            <person name="Gul D."/>
            <person name="Kwon J.H."/>
            <person name="Andleeb S."/>
            <person name="Burnham C.-A.D."/>
            <person name="Dantas G."/>
        </authorList>
    </citation>
    <scope>NUCLEOTIDE SEQUENCE [LARGE SCALE GENOMIC DNA]</scope>
    <source>
        <strain evidence="8 9">AS_373</strain>
    </source>
</reference>
<evidence type="ECO:0000256" key="4">
    <source>
        <dbReference type="ARBA" id="ARBA00022989"/>
    </source>
</evidence>
<feature type="transmembrane region" description="Helical" evidence="6">
    <location>
        <begin position="318"/>
        <end position="343"/>
    </location>
</feature>
<dbReference type="GO" id="GO:0016020">
    <property type="term" value="C:membrane"/>
    <property type="evidence" value="ECO:0007669"/>
    <property type="project" value="UniProtKB-SubCell"/>
</dbReference>
<comment type="subcellular location">
    <subcellularLocation>
        <location evidence="1">Membrane</location>
        <topology evidence="1">Multi-pass membrane protein</topology>
    </subcellularLocation>
</comment>
<keyword evidence="4 6" id="KW-1133">Transmembrane helix</keyword>
<dbReference type="InterPro" id="IPR002549">
    <property type="entry name" value="AI-2E-like"/>
</dbReference>
<evidence type="ECO:0000313" key="10">
    <source>
        <dbReference type="Proteomes" id="UP001187066"/>
    </source>
</evidence>
<feature type="transmembrane region" description="Helical" evidence="6">
    <location>
        <begin position="206"/>
        <end position="233"/>
    </location>
</feature>
<evidence type="ECO:0000313" key="8">
    <source>
        <dbReference type="EMBL" id="RSE28543.1"/>
    </source>
</evidence>
<dbReference type="AlphaFoldDB" id="A0A3R9F4Z2"/>
<dbReference type="PANTHER" id="PTHR21716:SF4">
    <property type="entry name" value="TRANSMEMBRANE PROTEIN 245"/>
    <property type="match status" value="1"/>
</dbReference>
<organism evidence="8 9">
    <name type="scientific">Atlantibacter subterraneus</name>
    <dbReference type="NCBI Taxonomy" id="255519"/>
    <lineage>
        <taxon>Bacteria</taxon>
        <taxon>Pseudomonadati</taxon>
        <taxon>Pseudomonadota</taxon>
        <taxon>Gammaproteobacteria</taxon>
        <taxon>Enterobacterales</taxon>
        <taxon>Enterobacteriaceae</taxon>
        <taxon>Atlantibacter</taxon>
    </lineage>
</organism>
<feature type="transmembrane region" description="Helical" evidence="6">
    <location>
        <begin position="239"/>
        <end position="269"/>
    </location>
</feature>
<evidence type="ECO:0000256" key="5">
    <source>
        <dbReference type="ARBA" id="ARBA00023136"/>
    </source>
</evidence>
<keyword evidence="5 6" id="KW-0472">Membrane</keyword>